<dbReference type="SUPFAM" id="SSF48452">
    <property type="entry name" value="TPR-like"/>
    <property type="match status" value="1"/>
</dbReference>
<dbReference type="EMBL" id="JPOS01000039">
    <property type="protein sequence ID" value="KGE86956.1"/>
    <property type="molecule type" value="Genomic_DNA"/>
</dbReference>
<dbReference type="PROSITE" id="PS50005">
    <property type="entry name" value="TPR"/>
    <property type="match status" value="2"/>
</dbReference>
<dbReference type="AlphaFoldDB" id="A0A098S4K9"/>
<dbReference type="OrthoDB" id="1149028at2"/>
<evidence type="ECO:0000313" key="7">
    <source>
        <dbReference type="Proteomes" id="UP000029736"/>
    </source>
</evidence>
<dbReference type="Proteomes" id="UP000029736">
    <property type="component" value="Unassembled WGS sequence"/>
</dbReference>
<dbReference type="PANTHER" id="PTHR44858">
    <property type="entry name" value="TETRATRICOPEPTIDE REPEAT PROTEIN 6"/>
    <property type="match status" value="1"/>
</dbReference>
<feature type="region of interest" description="Disordered" evidence="4">
    <location>
        <begin position="88"/>
        <end position="111"/>
    </location>
</feature>
<evidence type="ECO:0000256" key="3">
    <source>
        <dbReference type="PROSITE-ProRule" id="PRU00339"/>
    </source>
</evidence>
<feature type="domain" description="Effector-associated" evidence="5">
    <location>
        <begin position="6"/>
        <end position="84"/>
    </location>
</feature>
<dbReference type="Pfam" id="PF19964">
    <property type="entry name" value="EAD11"/>
    <property type="match status" value="1"/>
</dbReference>
<evidence type="ECO:0000259" key="5">
    <source>
        <dbReference type="Pfam" id="PF19964"/>
    </source>
</evidence>
<proteinExistence type="predicted"/>
<dbReference type="Pfam" id="PF13424">
    <property type="entry name" value="TPR_12"/>
    <property type="match status" value="1"/>
</dbReference>
<protein>
    <recommendedName>
        <fullName evidence="5">Effector-associated domain-containing protein</fullName>
    </recommendedName>
</protein>
<gene>
    <name evidence="6" type="ORF">IX84_18105</name>
</gene>
<sequence length="290" mass="32479">MSQQDLPEELKNMLLNDELKEVIDRLRAHLPELRGQVTEEELLQYAARLNAVEREWKLGIITAERYGIEKNQLRQILIQTITQLRKAGDAPVPEPAQSPDGPVQLLEKGSQQHQDGEYQQAVVTLQQAIAHPGIQKGDLAQAYAVLGNTYNQLGYYHEAIDAHQQALEIRPDTASYWTNLGICYRLTGQYDKAASCYEKAISLDPGYAETYTSLGALHLTHTMQFEQAVHYLEKAIALDPGQAIAYANMAIAKASLGFFDEADALLRQAVMKGYRNAKNARQMIDNLRAL</sequence>
<keyword evidence="1" id="KW-0677">Repeat</keyword>
<evidence type="ECO:0000256" key="1">
    <source>
        <dbReference type="ARBA" id="ARBA00022737"/>
    </source>
</evidence>
<evidence type="ECO:0000313" key="6">
    <source>
        <dbReference type="EMBL" id="KGE86956.1"/>
    </source>
</evidence>
<dbReference type="PANTHER" id="PTHR44858:SF1">
    <property type="entry name" value="UDP-N-ACETYLGLUCOSAMINE--PEPTIDE N-ACETYLGLUCOSAMINYLTRANSFERASE SPINDLY-RELATED"/>
    <property type="match status" value="1"/>
</dbReference>
<dbReference type="InterPro" id="IPR045439">
    <property type="entry name" value="EAD11"/>
</dbReference>
<organism evidence="6 7">
    <name type="scientific">Phaeodactylibacter xiamenensis</name>
    <dbReference type="NCBI Taxonomy" id="1524460"/>
    <lineage>
        <taxon>Bacteria</taxon>
        <taxon>Pseudomonadati</taxon>
        <taxon>Bacteroidota</taxon>
        <taxon>Saprospiria</taxon>
        <taxon>Saprospirales</taxon>
        <taxon>Haliscomenobacteraceae</taxon>
        <taxon>Phaeodactylibacter</taxon>
    </lineage>
</organism>
<dbReference type="InterPro" id="IPR019734">
    <property type="entry name" value="TPR_rpt"/>
</dbReference>
<evidence type="ECO:0000256" key="2">
    <source>
        <dbReference type="ARBA" id="ARBA00022803"/>
    </source>
</evidence>
<dbReference type="Pfam" id="PF14559">
    <property type="entry name" value="TPR_19"/>
    <property type="match status" value="1"/>
</dbReference>
<keyword evidence="7" id="KW-1185">Reference proteome</keyword>
<dbReference type="RefSeq" id="WP_044223552.1">
    <property type="nucleotide sequence ID" value="NZ_JBKAGJ010000008.1"/>
</dbReference>
<keyword evidence="2 3" id="KW-0802">TPR repeat</keyword>
<feature type="repeat" description="TPR" evidence="3">
    <location>
        <begin position="140"/>
        <end position="173"/>
    </location>
</feature>
<dbReference type="PROSITE" id="PS50293">
    <property type="entry name" value="TPR_REGION"/>
    <property type="match status" value="2"/>
</dbReference>
<comment type="caution">
    <text evidence="6">The sequence shown here is derived from an EMBL/GenBank/DDBJ whole genome shotgun (WGS) entry which is preliminary data.</text>
</comment>
<dbReference type="STRING" id="1524460.IX84_18105"/>
<name>A0A098S4K9_9BACT</name>
<feature type="repeat" description="TPR" evidence="3">
    <location>
        <begin position="174"/>
        <end position="207"/>
    </location>
</feature>
<dbReference type="SMART" id="SM00028">
    <property type="entry name" value="TPR"/>
    <property type="match status" value="5"/>
</dbReference>
<dbReference type="InterPro" id="IPR050498">
    <property type="entry name" value="Ycf3"/>
</dbReference>
<evidence type="ECO:0000256" key="4">
    <source>
        <dbReference type="SAM" id="MobiDB-lite"/>
    </source>
</evidence>
<reference evidence="6 7" key="1">
    <citation type="journal article" date="2014" name="Int. J. Syst. Evol. Microbiol.">
        <title>Phaeodactylibacter xiamenensis gen. nov., sp. nov., a member of the family Saprospiraceae isolated from the marine alga Phaeodactylum tricornutum.</title>
        <authorList>
            <person name="Chen Z.Jr."/>
            <person name="Lei X."/>
            <person name="Lai Q."/>
            <person name="Li Y."/>
            <person name="Zhang B."/>
            <person name="Zhang J."/>
            <person name="Zhang H."/>
            <person name="Yang L."/>
            <person name="Zheng W."/>
            <person name="Tian Y."/>
            <person name="Yu Z."/>
            <person name="Xu H.Jr."/>
            <person name="Zheng T."/>
        </authorList>
    </citation>
    <scope>NUCLEOTIDE SEQUENCE [LARGE SCALE GENOMIC DNA]</scope>
    <source>
        <strain evidence="6 7">KD52</strain>
    </source>
</reference>
<accession>A0A098S4K9</accession>
<dbReference type="Gene3D" id="1.25.40.10">
    <property type="entry name" value="Tetratricopeptide repeat domain"/>
    <property type="match status" value="1"/>
</dbReference>
<dbReference type="GO" id="GO:0009279">
    <property type="term" value="C:cell outer membrane"/>
    <property type="evidence" value="ECO:0007669"/>
    <property type="project" value="TreeGrafter"/>
</dbReference>
<dbReference type="GO" id="GO:0046813">
    <property type="term" value="P:receptor-mediated virion attachment to host cell"/>
    <property type="evidence" value="ECO:0007669"/>
    <property type="project" value="TreeGrafter"/>
</dbReference>
<dbReference type="InterPro" id="IPR011990">
    <property type="entry name" value="TPR-like_helical_dom_sf"/>
</dbReference>